<dbReference type="SUPFAM" id="SSF50156">
    <property type="entry name" value="PDZ domain-like"/>
    <property type="match status" value="1"/>
</dbReference>
<protein>
    <recommendedName>
        <fullName evidence="2">VPS9 domain-containing protein</fullName>
    </recommendedName>
</protein>
<dbReference type="Gene3D" id="1.20.1050.80">
    <property type="entry name" value="VPS9 domain"/>
    <property type="match status" value="1"/>
</dbReference>
<keyword evidence="4" id="KW-1185">Reference proteome</keyword>
<dbReference type="PANTHER" id="PTHR23101:SF25">
    <property type="entry name" value="GTPASE-ACTIVATING PROTEIN AND VPS9 DOMAIN-CONTAINING PROTEIN 1"/>
    <property type="match status" value="1"/>
</dbReference>
<dbReference type="Proteomes" id="UP001530377">
    <property type="component" value="Unassembled WGS sequence"/>
</dbReference>
<dbReference type="AlphaFoldDB" id="A0ABD3RK15"/>
<feature type="compositionally biased region" description="Polar residues" evidence="1">
    <location>
        <begin position="42"/>
        <end position="59"/>
    </location>
</feature>
<dbReference type="InterPro" id="IPR037191">
    <property type="entry name" value="VPS9_dom_sf"/>
</dbReference>
<dbReference type="SUPFAM" id="SSF64268">
    <property type="entry name" value="PX domain"/>
    <property type="match status" value="1"/>
</dbReference>
<proteinExistence type="predicted"/>
<dbReference type="InterPro" id="IPR036871">
    <property type="entry name" value="PX_dom_sf"/>
</dbReference>
<dbReference type="PANTHER" id="PTHR23101">
    <property type="entry name" value="RAB GDP/GTP EXCHANGE FACTOR"/>
    <property type="match status" value="1"/>
</dbReference>
<dbReference type="InterPro" id="IPR045046">
    <property type="entry name" value="Vps9-like"/>
</dbReference>
<reference evidence="3 4" key="1">
    <citation type="submission" date="2024-10" db="EMBL/GenBank/DDBJ databases">
        <title>Updated reference genomes for cyclostephanoid diatoms.</title>
        <authorList>
            <person name="Roberts W.R."/>
            <person name="Alverson A.J."/>
        </authorList>
    </citation>
    <scope>NUCLEOTIDE SEQUENCE [LARGE SCALE GENOMIC DNA]</scope>
    <source>
        <strain evidence="3 4">AJA228-03</strain>
    </source>
</reference>
<dbReference type="SUPFAM" id="SSF109993">
    <property type="entry name" value="VPS9 domain"/>
    <property type="match status" value="1"/>
</dbReference>
<evidence type="ECO:0000259" key="2">
    <source>
        <dbReference type="PROSITE" id="PS51205"/>
    </source>
</evidence>
<organism evidence="3 4">
    <name type="scientific">Cyclostephanos tholiformis</name>
    <dbReference type="NCBI Taxonomy" id="382380"/>
    <lineage>
        <taxon>Eukaryota</taxon>
        <taxon>Sar</taxon>
        <taxon>Stramenopiles</taxon>
        <taxon>Ochrophyta</taxon>
        <taxon>Bacillariophyta</taxon>
        <taxon>Coscinodiscophyceae</taxon>
        <taxon>Thalassiosirophycidae</taxon>
        <taxon>Stephanodiscales</taxon>
        <taxon>Stephanodiscaceae</taxon>
        <taxon>Cyclostephanos</taxon>
    </lineage>
</organism>
<feature type="compositionally biased region" description="Basic and acidic residues" evidence="1">
    <location>
        <begin position="63"/>
        <end position="72"/>
    </location>
</feature>
<dbReference type="InterPro" id="IPR003123">
    <property type="entry name" value="VPS9"/>
</dbReference>
<evidence type="ECO:0000256" key="1">
    <source>
        <dbReference type="SAM" id="MobiDB-lite"/>
    </source>
</evidence>
<evidence type="ECO:0000313" key="3">
    <source>
        <dbReference type="EMBL" id="KAL3810866.1"/>
    </source>
</evidence>
<feature type="compositionally biased region" description="Basic and acidic residues" evidence="1">
    <location>
        <begin position="9"/>
        <end position="36"/>
    </location>
</feature>
<dbReference type="PROSITE" id="PS51205">
    <property type="entry name" value="VPS9"/>
    <property type="match status" value="1"/>
</dbReference>
<feature type="non-terminal residue" evidence="3">
    <location>
        <position position="1"/>
    </location>
</feature>
<gene>
    <name evidence="3" type="ORF">ACHAXA_005866</name>
</gene>
<comment type="caution">
    <text evidence="3">The sequence shown here is derived from an EMBL/GenBank/DDBJ whole genome shotgun (WGS) entry which is preliminary data.</text>
</comment>
<dbReference type="Pfam" id="PF02204">
    <property type="entry name" value="VPS9"/>
    <property type="match status" value="1"/>
</dbReference>
<sequence>SPRRRREAMKRSDDDDGEDGRGGNRDVVLSDHDILREIFASSGASSTSNGFDSVGMNSSSRRHVVEEKRVDDDDREVGNTILLPTNDTNTGTDAGRWNCPTNDGVGGMIDNSYALDYDIVPPGGDDDGDEGGGPLSSRLGRRMWRRYQCHRPRRLEGQTSRMGGGGVIHAANHMIAEEEEYHRASLFAATDALLTPLPPDLLEAGCVEDNAANIVNAGPAFVVGLRPGDCLLGINGQPFLGKGLLGTDDAVLKNGDGIDPHIVRTSSSDVLLKTVGDFIHNSLSPMALHIKRLPTMKRRRIVSLLAQESRLEKKIVTKVDADHAPDRSTSLHAPVKAMIHQTKPNAMIKPRSPIIHPFARALSERNIIKRGQEEIDVTKQLRILTDRTRQWESKLSFRLRSSDYALRPVLDARDVEHSYYSSFLTEDGECPPFFDYKYSKSIRSYAPSTPLIRDWRLSHPDGHMLPPAARVSRKLPKEMAIIADLYAGLDDDDADMQDILLGGMRNAADSDGDAYDEYISREIYDKTDVFVPLVGVRKALCVRLLNSFLDNRNRTAFTIWCYDVESGREWWAPVRFYNDFKDLRSALVHVDKTIADIPFPSFGWNLGFSSEAKESAKTKDARRNQLEMFLRSVFAYVYRGRLHPYLAEVAIHLQTFVGCDTVLGKGGEFNLSRQVAISESSYGKRIPDPKFEPVNNARMNLKRSIMRYVYRLFLLPSVEKLISRFVDAAREKVTMEVPTSRHLHQISVDKVFASKNVGKIRDFIDQVQDLILKGCRDDFISLSERREFSVLDDDDDNSIRDDLFREAIREQTELEIYVPLRSTISKYLVYAWFNEDMEMKHKMRALADKPQTFFRIPKEHRSRSDWKSVSRILEEGVGRSTLPCIKLRAVVDAAKEISQLESEERTVFPDSTFFDGAVVTHVKALGADDFLPIFIFAFVRSKIERPYAVCELLSLMCDPSRANGEVGYYLASFQAALTHIHQLDLTEAENDLSFIFDT</sequence>
<feature type="domain" description="VPS9" evidence="2">
    <location>
        <begin position="833"/>
        <end position="989"/>
    </location>
</feature>
<dbReference type="EMBL" id="JALLPB020000296">
    <property type="protein sequence ID" value="KAL3810866.1"/>
    <property type="molecule type" value="Genomic_DNA"/>
</dbReference>
<name>A0ABD3RK15_9STRA</name>
<dbReference type="InterPro" id="IPR036034">
    <property type="entry name" value="PDZ_sf"/>
</dbReference>
<feature type="region of interest" description="Disordered" evidence="1">
    <location>
        <begin position="1"/>
        <end position="73"/>
    </location>
</feature>
<dbReference type="Gene3D" id="3.30.1520.10">
    <property type="entry name" value="Phox-like domain"/>
    <property type="match status" value="1"/>
</dbReference>
<evidence type="ECO:0000313" key="4">
    <source>
        <dbReference type="Proteomes" id="UP001530377"/>
    </source>
</evidence>
<accession>A0ABD3RK15</accession>